<organism evidence="1">
    <name type="scientific">Lepeophtheirus salmonis</name>
    <name type="common">Salmon louse</name>
    <name type="synonym">Caligus salmonis</name>
    <dbReference type="NCBI Taxonomy" id="72036"/>
    <lineage>
        <taxon>Eukaryota</taxon>
        <taxon>Metazoa</taxon>
        <taxon>Ecdysozoa</taxon>
        <taxon>Arthropoda</taxon>
        <taxon>Crustacea</taxon>
        <taxon>Multicrustacea</taxon>
        <taxon>Hexanauplia</taxon>
        <taxon>Copepoda</taxon>
        <taxon>Siphonostomatoida</taxon>
        <taxon>Caligidae</taxon>
        <taxon>Lepeophtheirus</taxon>
    </lineage>
</organism>
<dbReference type="EMBL" id="HACA01025389">
    <property type="protein sequence ID" value="CDW42750.1"/>
    <property type="molecule type" value="Transcribed_RNA"/>
</dbReference>
<accession>A0A0K2UXC7</accession>
<protein>
    <submittedName>
        <fullName evidence="1">Uncharacterized protein</fullName>
    </submittedName>
</protein>
<dbReference type="AlphaFoldDB" id="A0A0K2UXC7"/>
<reference evidence="1" key="1">
    <citation type="submission" date="2014-05" db="EMBL/GenBank/DDBJ databases">
        <authorList>
            <person name="Chronopoulou M."/>
        </authorList>
    </citation>
    <scope>NUCLEOTIDE SEQUENCE</scope>
    <source>
        <tissue evidence="1">Whole organism</tissue>
    </source>
</reference>
<name>A0A0K2UXC7_LEPSM</name>
<evidence type="ECO:0000313" key="1">
    <source>
        <dbReference type="EMBL" id="CDW42750.1"/>
    </source>
</evidence>
<proteinExistence type="predicted"/>
<sequence>MIHDVNHTPLKTHQHFLCPYSIVFFHGKESAHPVCGVK</sequence>